<dbReference type="NCBIfam" id="TIGR00608">
    <property type="entry name" value="radc"/>
    <property type="match status" value="1"/>
</dbReference>
<dbReference type="InterPro" id="IPR037518">
    <property type="entry name" value="MPN"/>
</dbReference>
<evidence type="ECO:0000256" key="4">
    <source>
        <dbReference type="ARBA" id="ARBA00022801"/>
    </source>
</evidence>
<comment type="caution">
    <text evidence="10">The sequence shown here is derived from an EMBL/GenBank/DDBJ whole genome shotgun (WGS) entry which is preliminary data.</text>
</comment>
<evidence type="ECO:0000259" key="8">
    <source>
        <dbReference type="PROSITE" id="PS50249"/>
    </source>
</evidence>
<sequence>MSKKLIATLPKSSLPRERLIEYGEQALSNQELLAILLRTGSAPYNVMELSGLLLAAFPSLYELKAATLQELQMVRGVGKIRAIELKAMMEFGSRIHQSLQPKYGTVRTSMDLAFQLMEDLKDYQQEHLICLYLNTKNEIIHKQTLFIGSLNQSIAHPREIFRGAVRHSAARIICAHNHPSGNPEPSSNDRQFTRRLKECGEMMGIELLDHLIIGDKSYVSLREEGLWERM</sequence>
<evidence type="ECO:0000256" key="6">
    <source>
        <dbReference type="ARBA" id="ARBA00023049"/>
    </source>
</evidence>
<dbReference type="PROSITE" id="PS01302">
    <property type="entry name" value="UPF0758"/>
    <property type="match status" value="1"/>
</dbReference>
<feature type="domain" description="MPN" evidence="8">
    <location>
        <begin position="106"/>
        <end position="227"/>
    </location>
</feature>
<dbReference type="OrthoDB" id="9804482at2"/>
<dbReference type="InterPro" id="IPR020891">
    <property type="entry name" value="UPF0758_CS"/>
</dbReference>
<dbReference type="CDD" id="cd08071">
    <property type="entry name" value="MPN_DUF2466"/>
    <property type="match status" value="1"/>
</dbReference>
<proteinExistence type="inferred from homology"/>
<dbReference type="Gene3D" id="3.40.140.10">
    <property type="entry name" value="Cytidine Deaminase, domain 2"/>
    <property type="match status" value="1"/>
</dbReference>
<organism evidence="10 11">
    <name type="scientific">Enterococcus aquimarinus</name>
    <dbReference type="NCBI Taxonomy" id="328396"/>
    <lineage>
        <taxon>Bacteria</taxon>
        <taxon>Bacillati</taxon>
        <taxon>Bacillota</taxon>
        <taxon>Bacilli</taxon>
        <taxon>Lactobacillales</taxon>
        <taxon>Enterococcaceae</taxon>
        <taxon>Enterococcus</taxon>
    </lineage>
</organism>
<gene>
    <name evidence="9" type="primary">radC</name>
    <name evidence="9" type="ORF">K8V42_08350</name>
    <name evidence="10" type="ORF">RU93_GL001570</name>
</gene>
<dbReference type="AlphaFoldDB" id="A0A1L8QVQ2"/>
<name>A0A1L8QVQ2_9ENTE</name>
<dbReference type="EMBL" id="JXKD01000003">
    <property type="protein sequence ID" value="OJG11575.1"/>
    <property type="molecule type" value="Genomic_DNA"/>
</dbReference>
<dbReference type="GO" id="GO:0006508">
    <property type="term" value="P:proteolysis"/>
    <property type="evidence" value="ECO:0007669"/>
    <property type="project" value="UniProtKB-KW"/>
</dbReference>
<protein>
    <submittedName>
        <fullName evidence="10">DNA repair protein RadC</fullName>
    </submittedName>
</protein>
<dbReference type="GO" id="GO:0008237">
    <property type="term" value="F:metallopeptidase activity"/>
    <property type="evidence" value="ECO:0007669"/>
    <property type="project" value="UniProtKB-KW"/>
</dbReference>
<dbReference type="SUPFAM" id="SSF47781">
    <property type="entry name" value="RuvA domain 2-like"/>
    <property type="match status" value="1"/>
</dbReference>
<dbReference type="STRING" id="328396.RU93_GL001570"/>
<dbReference type="NCBIfam" id="NF000642">
    <property type="entry name" value="PRK00024.1"/>
    <property type="match status" value="1"/>
</dbReference>
<evidence type="ECO:0000256" key="5">
    <source>
        <dbReference type="ARBA" id="ARBA00022833"/>
    </source>
</evidence>
<dbReference type="PANTHER" id="PTHR30471:SF3">
    <property type="entry name" value="UPF0758 PROTEIN YEES-RELATED"/>
    <property type="match status" value="1"/>
</dbReference>
<dbReference type="GO" id="GO:0046872">
    <property type="term" value="F:metal ion binding"/>
    <property type="evidence" value="ECO:0007669"/>
    <property type="project" value="UniProtKB-KW"/>
</dbReference>
<keyword evidence="2" id="KW-0645">Protease</keyword>
<keyword evidence="6" id="KW-0482">Metalloprotease</keyword>
<dbReference type="InterPro" id="IPR046778">
    <property type="entry name" value="UPF0758_N"/>
</dbReference>
<dbReference type="Pfam" id="PF04002">
    <property type="entry name" value="RadC"/>
    <property type="match status" value="1"/>
</dbReference>
<keyword evidence="3" id="KW-0479">Metal-binding</keyword>
<evidence type="ECO:0000256" key="2">
    <source>
        <dbReference type="ARBA" id="ARBA00022670"/>
    </source>
</evidence>
<reference evidence="9" key="3">
    <citation type="submission" date="2021-11" db="EMBL/GenBank/DDBJ databases">
        <authorList>
            <person name="Gilroy R."/>
        </authorList>
    </citation>
    <scope>NUCLEOTIDE SEQUENCE</scope>
    <source>
        <strain evidence="9">150</strain>
    </source>
</reference>
<evidence type="ECO:0000256" key="1">
    <source>
        <dbReference type="ARBA" id="ARBA00010243"/>
    </source>
</evidence>
<dbReference type="EMBL" id="JAJJVO010000125">
    <property type="protein sequence ID" value="MCC9274282.1"/>
    <property type="molecule type" value="Genomic_DNA"/>
</dbReference>
<dbReference type="InterPro" id="IPR001405">
    <property type="entry name" value="UPF0758"/>
</dbReference>
<evidence type="ECO:0000256" key="7">
    <source>
        <dbReference type="RuleBase" id="RU003797"/>
    </source>
</evidence>
<reference evidence="9" key="2">
    <citation type="journal article" date="2021" name="PeerJ">
        <title>Extensive microbial diversity within the chicken gut microbiome revealed by metagenomics and culture.</title>
        <authorList>
            <person name="Gilroy R."/>
            <person name="Ravi A."/>
            <person name="Getino M."/>
            <person name="Pursley I."/>
            <person name="Horton D.L."/>
            <person name="Alikhan N.F."/>
            <person name="Baker D."/>
            <person name="Gharbi K."/>
            <person name="Hall N."/>
            <person name="Watson M."/>
            <person name="Adriaenssens E.M."/>
            <person name="Foster-Nyarko E."/>
            <person name="Jarju S."/>
            <person name="Secka A."/>
            <person name="Antonio M."/>
            <person name="Oren A."/>
            <person name="Chaudhuri R.R."/>
            <person name="La Ragione R."/>
            <person name="Hildebrand F."/>
            <person name="Pallen M.J."/>
        </authorList>
    </citation>
    <scope>NUCLEOTIDE SEQUENCE</scope>
    <source>
        <strain evidence="9">150</strain>
    </source>
</reference>
<dbReference type="RefSeq" id="WP_071874310.1">
    <property type="nucleotide sequence ID" value="NZ_JBHSHF010000014.1"/>
</dbReference>
<dbReference type="PROSITE" id="PS50249">
    <property type="entry name" value="MPN"/>
    <property type="match status" value="1"/>
</dbReference>
<evidence type="ECO:0000313" key="11">
    <source>
        <dbReference type="Proteomes" id="UP000182149"/>
    </source>
</evidence>
<comment type="similarity">
    <text evidence="1 7">Belongs to the UPF0758 family.</text>
</comment>
<evidence type="ECO:0000313" key="9">
    <source>
        <dbReference type="EMBL" id="MCC9274282.1"/>
    </source>
</evidence>
<dbReference type="Proteomes" id="UP000182149">
    <property type="component" value="Unassembled WGS sequence"/>
</dbReference>
<keyword evidence="5" id="KW-0862">Zinc</keyword>
<dbReference type="InterPro" id="IPR010994">
    <property type="entry name" value="RuvA_2-like"/>
</dbReference>
<keyword evidence="11" id="KW-1185">Reference proteome</keyword>
<dbReference type="Proteomes" id="UP000813384">
    <property type="component" value="Unassembled WGS sequence"/>
</dbReference>
<accession>A0A1L8QVQ2</accession>
<reference evidence="10 11" key="1">
    <citation type="submission" date="2014-12" db="EMBL/GenBank/DDBJ databases">
        <title>Draft genome sequences of 29 type strains of Enterococci.</title>
        <authorList>
            <person name="Zhong Z."/>
            <person name="Sun Z."/>
            <person name="Liu W."/>
            <person name="Zhang W."/>
            <person name="Zhang H."/>
        </authorList>
    </citation>
    <scope>NUCLEOTIDE SEQUENCE [LARGE SCALE GENOMIC DNA]</scope>
    <source>
        <strain evidence="10 11">DSM 17690</strain>
    </source>
</reference>
<evidence type="ECO:0000313" key="10">
    <source>
        <dbReference type="EMBL" id="OJG11575.1"/>
    </source>
</evidence>
<dbReference type="PANTHER" id="PTHR30471">
    <property type="entry name" value="DNA REPAIR PROTEIN RADC"/>
    <property type="match status" value="1"/>
</dbReference>
<evidence type="ECO:0000256" key="3">
    <source>
        <dbReference type="ARBA" id="ARBA00022723"/>
    </source>
</evidence>
<dbReference type="Pfam" id="PF20582">
    <property type="entry name" value="UPF0758_N"/>
    <property type="match status" value="1"/>
</dbReference>
<keyword evidence="4" id="KW-0378">Hydrolase</keyword>
<dbReference type="InterPro" id="IPR025657">
    <property type="entry name" value="RadC_JAB"/>
</dbReference>